<comment type="catalytic activity">
    <reaction evidence="1 10 11">
        <text>[protein]-peptidylproline (omega=180) = [protein]-peptidylproline (omega=0)</text>
        <dbReference type="Rhea" id="RHEA:16237"/>
        <dbReference type="Rhea" id="RHEA-COMP:10747"/>
        <dbReference type="Rhea" id="RHEA-COMP:10748"/>
        <dbReference type="ChEBI" id="CHEBI:83833"/>
        <dbReference type="ChEBI" id="CHEBI:83834"/>
        <dbReference type="EC" id="5.2.1.8"/>
    </reaction>
</comment>
<feature type="compositionally biased region" description="Basic residues" evidence="13">
    <location>
        <begin position="494"/>
        <end position="504"/>
    </location>
</feature>
<evidence type="ECO:0000256" key="1">
    <source>
        <dbReference type="ARBA" id="ARBA00000971"/>
    </source>
</evidence>
<dbReference type="GO" id="GO:0003755">
    <property type="term" value="F:peptidyl-prolyl cis-trans isomerase activity"/>
    <property type="evidence" value="ECO:0007669"/>
    <property type="project" value="UniProtKB-EC"/>
</dbReference>
<keyword evidence="5 10" id="KW-0697">Rotamase</keyword>
<evidence type="ECO:0000256" key="2">
    <source>
        <dbReference type="ARBA" id="ARBA00005464"/>
    </source>
</evidence>
<dbReference type="NCBIfam" id="TIGR00115">
    <property type="entry name" value="tig"/>
    <property type="match status" value="1"/>
</dbReference>
<dbReference type="Pfam" id="PF05697">
    <property type="entry name" value="Trigger_N"/>
    <property type="match status" value="1"/>
</dbReference>
<dbReference type="InterPro" id="IPR008881">
    <property type="entry name" value="Trigger_fac_ribosome-bd_bac"/>
</dbReference>
<feature type="compositionally biased region" description="Low complexity" evidence="13">
    <location>
        <begin position="505"/>
        <end position="536"/>
    </location>
</feature>
<dbReference type="Pfam" id="PF00254">
    <property type="entry name" value="FKBP_C"/>
    <property type="match status" value="1"/>
</dbReference>
<dbReference type="Pfam" id="PF05698">
    <property type="entry name" value="Trigger_C"/>
    <property type="match status" value="1"/>
</dbReference>
<gene>
    <name evidence="10" type="primary">tig</name>
    <name evidence="15" type="ORF">ILT43_01280</name>
</gene>
<comment type="domain">
    <text evidence="10">Consists of 3 domains; the N-terminus binds the ribosome, the middle domain has PPIase activity, while the C-terminus has intrinsic chaperone activity on its own.</text>
</comment>
<evidence type="ECO:0000256" key="13">
    <source>
        <dbReference type="SAM" id="MobiDB-lite"/>
    </source>
</evidence>
<dbReference type="InterPro" id="IPR037041">
    <property type="entry name" value="Trigger_fac_C_sf"/>
</dbReference>
<dbReference type="Gene3D" id="3.30.70.1050">
    <property type="entry name" value="Trigger factor ribosome-binding domain"/>
    <property type="match status" value="1"/>
</dbReference>
<protein>
    <recommendedName>
        <fullName evidence="4 10">Trigger factor</fullName>
        <shortName evidence="10">TF</shortName>
        <ecNumber evidence="3 10">5.2.1.8</ecNumber>
    </recommendedName>
    <alternativeName>
        <fullName evidence="9 10">PPIase</fullName>
    </alternativeName>
</protein>
<evidence type="ECO:0000256" key="9">
    <source>
        <dbReference type="ARBA" id="ARBA00029986"/>
    </source>
</evidence>
<feature type="region of interest" description="Disordered" evidence="13">
    <location>
        <begin position="442"/>
        <end position="550"/>
    </location>
</feature>
<sequence length="550" mass="59898">MQTVETLNEGLKRAYTLTITAKDIDAKVDAEVKRVAPQVRMPGFRPGKVPVNLVRKMHGEALTQDALNAAVQEGVQSLLAEKALRPAMQPTVALGDDYAPGKDVELKVELEVLPDVPAPAIDGLKLERLTIPVADEAVDEQLKKFADQQKRWDDAGDKAAEHGDLVTVDFVGKTEDGVAFEGGTGTDMGVEIGAGRLIPGFEDQLVGAKTGEERQLAVTFPEDYGAKELAGKPATFDIVVKSVKTAAESKIDDEMATSLGLESLEQLRGLLKGQIEQEHNGLTRTHMKRKLLDQLAEGHDFPVPPSMVEAEFAQIWQQLEHEATHEADPAAAMAEMENDRDDYRKIAERRVRLGLLLSEIGQANGIEVTQQEMQRLIMQAAQQYGPEERQKFIQYVQQEPMAAAQLRAPLYEDKVVDFLFEKADVTDRESTREELEAAIESEDGFATGTHVHDHDHDHDHDHKPKKKAAKKKAEPEAATEEAPAAEASEEAPKPAKKAAAKKKAAAPVEAETAVTESAPEAAENAEGTEAADAAPAKKPRAKKPKAETAE</sequence>
<evidence type="ECO:0000256" key="10">
    <source>
        <dbReference type="HAMAP-Rule" id="MF_00303"/>
    </source>
</evidence>
<dbReference type="InterPro" id="IPR005215">
    <property type="entry name" value="Trig_fac"/>
</dbReference>
<dbReference type="RefSeq" id="WP_204193429.1">
    <property type="nucleotide sequence ID" value="NZ_JAFEMC010000001.1"/>
</dbReference>
<evidence type="ECO:0000256" key="4">
    <source>
        <dbReference type="ARBA" id="ARBA00016902"/>
    </source>
</evidence>
<dbReference type="InterPro" id="IPR046357">
    <property type="entry name" value="PPIase_dom_sf"/>
</dbReference>
<keyword evidence="10 12" id="KW-0132">Cell division</keyword>
<dbReference type="SUPFAM" id="SSF109998">
    <property type="entry name" value="Triger factor/SurA peptide-binding domain-like"/>
    <property type="match status" value="1"/>
</dbReference>
<dbReference type="Gene3D" id="1.10.3120.10">
    <property type="entry name" value="Trigger factor, C-terminal domain"/>
    <property type="match status" value="1"/>
</dbReference>
<evidence type="ECO:0000256" key="11">
    <source>
        <dbReference type="PROSITE-ProRule" id="PRU00277"/>
    </source>
</evidence>
<dbReference type="EC" id="5.2.1.8" evidence="3 10"/>
<name>A0ABS2D246_9SPHN</name>
<keyword evidence="10" id="KW-0963">Cytoplasm</keyword>
<evidence type="ECO:0000256" key="7">
    <source>
        <dbReference type="ARBA" id="ARBA00023235"/>
    </source>
</evidence>
<dbReference type="Proteomes" id="UP000763641">
    <property type="component" value="Unassembled WGS sequence"/>
</dbReference>
<evidence type="ECO:0000256" key="5">
    <source>
        <dbReference type="ARBA" id="ARBA00023110"/>
    </source>
</evidence>
<evidence type="ECO:0000259" key="14">
    <source>
        <dbReference type="PROSITE" id="PS50059"/>
    </source>
</evidence>
<reference evidence="15 16" key="1">
    <citation type="submission" date="2020-12" db="EMBL/GenBank/DDBJ databases">
        <title>Sphingomonas sp.</title>
        <authorList>
            <person name="Kim M.K."/>
        </authorList>
    </citation>
    <scope>NUCLEOTIDE SEQUENCE [LARGE SCALE GENOMIC DNA]</scope>
    <source>
        <strain evidence="15 16">BT552</strain>
    </source>
</reference>
<keyword evidence="7 10" id="KW-0413">Isomerase</keyword>
<dbReference type="PANTHER" id="PTHR30560:SF3">
    <property type="entry name" value="TRIGGER FACTOR-LIKE PROTEIN TIG, CHLOROPLASTIC"/>
    <property type="match status" value="1"/>
</dbReference>
<feature type="compositionally biased region" description="Basic and acidic residues" evidence="13">
    <location>
        <begin position="450"/>
        <end position="462"/>
    </location>
</feature>
<comment type="caution">
    <text evidence="15">The sequence shown here is derived from an EMBL/GenBank/DDBJ whole genome shotgun (WGS) entry which is preliminary data.</text>
</comment>
<dbReference type="EMBL" id="JAFEMC010000001">
    <property type="protein sequence ID" value="MBM6574989.1"/>
    <property type="molecule type" value="Genomic_DNA"/>
</dbReference>
<evidence type="ECO:0000256" key="8">
    <source>
        <dbReference type="ARBA" id="ARBA00024849"/>
    </source>
</evidence>
<comment type="similarity">
    <text evidence="2 10 12">Belongs to the FKBP-type PPIase family. Tig subfamily.</text>
</comment>
<comment type="function">
    <text evidence="8 10">Involved in protein export. Acts as a chaperone by maintaining the newly synthesized protein in an open conformation. Functions as a peptidyl-prolyl cis-trans isomerase.</text>
</comment>
<proteinExistence type="inferred from homology"/>
<dbReference type="PROSITE" id="PS50059">
    <property type="entry name" value="FKBP_PPIASE"/>
    <property type="match status" value="1"/>
</dbReference>
<dbReference type="InterPro" id="IPR027304">
    <property type="entry name" value="Trigger_fact/SurA_dom_sf"/>
</dbReference>
<dbReference type="InterPro" id="IPR001179">
    <property type="entry name" value="PPIase_FKBP_dom"/>
</dbReference>
<keyword evidence="16" id="KW-1185">Reference proteome</keyword>
<accession>A0ABS2D246</accession>
<dbReference type="SUPFAM" id="SSF54534">
    <property type="entry name" value="FKBP-like"/>
    <property type="match status" value="1"/>
</dbReference>
<evidence type="ECO:0000256" key="12">
    <source>
        <dbReference type="RuleBase" id="RU003914"/>
    </source>
</evidence>
<comment type="subcellular location">
    <subcellularLocation>
        <location evidence="10">Cytoplasm</location>
    </subcellularLocation>
    <text evidence="10">About half TF is bound to the ribosome near the polypeptide exit tunnel while the other half is free in the cytoplasm.</text>
</comment>
<dbReference type="PANTHER" id="PTHR30560">
    <property type="entry name" value="TRIGGER FACTOR CHAPERONE AND PEPTIDYL-PROLYL CIS/TRANS ISOMERASE"/>
    <property type="match status" value="1"/>
</dbReference>
<evidence type="ECO:0000313" key="15">
    <source>
        <dbReference type="EMBL" id="MBM6574989.1"/>
    </source>
</evidence>
<keyword evidence="6 10" id="KW-0143">Chaperone</keyword>
<evidence type="ECO:0000256" key="3">
    <source>
        <dbReference type="ARBA" id="ARBA00013194"/>
    </source>
</evidence>
<feature type="domain" description="PPIase FKBP-type" evidence="14">
    <location>
        <begin position="163"/>
        <end position="227"/>
    </location>
</feature>
<organism evidence="15 16">
    <name type="scientific">Sphingomonas longa</name>
    <dbReference type="NCBI Taxonomy" id="2778730"/>
    <lineage>
        <taxon>Bacteria</taxon>
        <taxon>Pseudomonadati</taxon>
        <taxon>Pseudomonadota</taxon>
        <taxon>Alphaproteobacteria</taxon>
        <taxon>Sphingomonadales</taxon>
        <taxon>Sphingomonadaceae</taxon>
        <taxon>Sphingomonas</taxon>
    </lineage>
</organism>
<dbReference type="Gene3D" id="3.10.50.40">
    <property type="match status" value="1"/>
</dbReference>
<dbReference type="InterPro" id="IPR008880">
    <property type="entry name" value="Trigger_fac_C"/>
</dbReference>
<dbReference type="HAMAP" id="MF_00303">
    <property type="entry name" value="Trigger_factor_Tig"/>
    <property type="match status" value="1"/>
</dbReference>
<evidence type="ECO:0000313" key="16">
    <source>
        <dbReference type="Proteomes" id="UP000763641"/>
    </source>
</evidence>
<dbReference type="SUPFAM" id="SSF102735">
    <property type="entry name" value="Trigger factor ribosome-binding domain"/>
    <property type="match status" value="1"/>
</dbReference>
<dbReference type="InterPro" id="IPR036611">
    <property type="entry name" value="Trigger_fac_ribosome-bd_sf"/>
</dbReference>
<evidence type="ECO:0000256" key="6">
    <source>
        <dbReference type="ARBA" id="ARBA00023186"/>
    </source>
</evidence>
<keyword evidence="10 12" id="KW-0131">Cell cycle</keyword>